<reference evidence="2" key="1">
    <citation type="submission" date="2020-02" db="EMBL/GenBank/DDBJ databases">
        <authorList>
            <person name="Meier V. D."/>
        </authorList>
    </citation>
    <scope>NUCLEOTIDE SEQUENCE</scope>
    <source>
        <strain evidence="2">AVDCRST_MAG49</strain>
    </source>
</reference>
<feature type="compositionally biased region" description="Pro residues" evidence="1">
    <location>
        <begin position="32"/>
        <end position="42"/>
    </location>
</feature>
<sequence length="97" mass="10306">MAASNRPHRQGRPLVARPPTGSARRPETRSPSRPPVSTPPNRPLQTRHARAEDADTEEHGNAADPYPGAAAVDFPVGSPPGGLLPTTTVRCQEFPTP</sequence>
<evidence type="ECO:0000313" key="2">
    <source>
        <dbReference type="EMBL" id="CAA9564474.1"/>
    </source>
</evidence>
<name>A0A6J4UZQ2_9BACT</name>
<proteinExistence type="predicted"/>
<feature type="compositionally biased region" description="Basic residues" evidence="1">
    <location>
        <begin position="1"/>
        <end position="11"/>
    </location>
</feature>
<feature type="region of interest" description="Disordered" evidence="1">
    <location>
        <begin position="1"/>
        <end position="97"/>
    </location>
</feature>
<evidence type="ECO:0000256" key="1">
    <source>
        <dbReference type="SAM" id="MobiDB-lite"/>
    </source>
</evidence>
<dbReference type="EMBL" id="CADCWG010000195">
    <property type="protein sequence ID" value="CAA9564474.1"/>
    <property type="molecule type" value="Genomic_DNA"/>
</dbReference>
<organism evidence="2">
    <name type="scientific">uncultured Thermomicrobiales bacterium</name>
    <dbReference type="NCBI Taxonomy" id="1645740"/>
    <lineage>
        <taxon>Bacteria</taxon>
        <taxon>Pseudomonadati</taxon>
        <taxon>Thermomicrobiota</taxon>
        <taxon>Thermomicrobia</taxon>
        <taxon>Thermomicrobiales</taxon>
        <taxon>environmental samples</taxon>
    </lineage>
</organism>
<gene>
    <name evidence="2" type="ORF">AVDCRST_MAG49-2777</name>
</gene>
<dbReference type="AlphaFoldDB" id="A0A6J4UZQ2"/>
<feature type="compositionally biased region" description="Basic and acidic residues" evidence="1">
    <location>
        <begin position="49"/>
        <end position="61"/>
    </location>
</feature>
<protein>
    <submittedName>
        <fullName evidence="2">Uncharacterized protein</fullName>
    </submittedName>
</protein>
<accession>A0A6J4UZQ2</accession>